<protein>
    <submittedName>
        <fullName evidence="1">15023_t:CDS:1</fullName>
    </submittedName>
</protein>
<name>A0A9N9JSS4_9GLOM</name>
<comment type="caution">
    <text evidence="1">The sequence shown here is derived from an EMBL/GenBank/DDBJ whole genome shotgun (WGS) entry which is preliminary data.</text>
</comment>
<dbReference type="AlphaFoldDB" id="A0A9N9JSS4"/>
<proteinExistence type="predicted"/>
<dbReference type="EMBL" id="CAJVPZ010064429">
    <property type="protein sequence ID" value="CAG8794263.1"/>
    <property type="molecule type" value="Genomic_DNA"/>
</dbReference>
<evidence type="ECO:0000313" key="2">
    <source>
        <dbReference type="Proteomes" id="UP000789396"/>
    </source>
</evidence>
<sequence>LRGALESLEDDAYIENDLDDALNAEELPEEQEDYEEGKAEESNWQIEFKKKDINKEYDDDRDQELLATIL</sequence>
<feature type="non-terminal residue" evidence="1">
    <location>
        <position position="1"/>
    </location>
</feature>
<keyword evidence="2" id="KW-1185">Reference proteome</keyword>
<reference evidence="1" key="1">
    <citation type="submission" date="2021-06" db="EMBL/GenBank/DDBJ databases">
        <authorList>
            <person name="Kallberg Y."/>
            <person name="Tangrot J."/>
            <person name="Rosling A."/>
        </authorList>
    </citation>
    <scope>NUCLEOTIDE SEQUENCE</scope>
    <source>
        <strain evidence="1">IN212</strain>
    </source>
</reference>
<organism evidence="1 2">
    <name type="scientific">Racocetra fulgida</name>
    <dbReference type="NCBI Taxonomy" id="60492"/>
    <lineage>
        <taxon>Eukaryota</taxon>
        <taxon>Fungi</taxon>
        <taxon>Fungi incertae sedis</taxon>
        <taxon>Mucoromycota</taxon>
        <taxon>Glomeromycotina</taxon>
        <taxon>Glomeromycetes</taxon>
        <taxon>Diversisporales</taxon>
        <taxon>Gigasporaceae</taxon>
        <taxon>Racocetra</taxon>
    </lineage>
</organism>
<evidence type="ECO:0000313" key="1">
    <source>
        <dbReference type="EMBL" id="CAG8794263.1"/>
    </source>
</evidence>
<accession>A0A9N9JSS4</accession>
<gene>
    <name evidence="1" type="ORF">RFULGI_LOCUS17055</name>
</gene>
<dbReference type="Proteomes" id="UP000789396">
    <property type="component" value="Unassembled WGS sequence"/>
</dbReference>
<feature type="non-terminal residue" evidence="1">
    <location>
        <position position="70"/>
    </location>
</feature>